<dbReference type="RefSeq" id="XP_067491778.1">
    <property type="nucleotide sequence ID" value="XM_067633629.1"/>
</dbReference>
<organism evidence="1 2">
    <name type="scientific">Arthrobotrys flagrans</name>
    <name type="common">Nematode-trapping fungus</name>
    <name type="synonym">Trichothecium flagrans</name>
    <dbReference type="NCBI Taxonomy" id="97331"/>
    <lineage>
        <taxon>Eukaryota</taxon>
        <taxon>Fungi</taxon>
        <taxon>Dikarya</taxon>
        <taxon>Ascomycota</taxon>
        <taxon>Pezizomycotina</taxon>
        <taxon>Orbiliomycetes</taxon>
        <taxon>Orbiliales</taxon>
        <taxon>Orbiliaceae</taxon>
        <taxon>Arthrobotrys</taxon>
    </lineage>
</organism>
<evidence type="ECO:0000313" key="2">
    <source>
        <dbReference type="Proteomes" id="UP000283090"/>
    </source>
</evidence>
<dbReference type="GeneID" id="93586832"/>
<sequence>MNAIPPILAIPNEIIAKIFSDNDLSDVDISGAIQVCKLFKENIQGFTGRKFTFIVDAPSHPGWRFPPPIVANSSELIPKALKYLLRKIHRTLWAWGFEHLERLEFTKQVYKGNPSKESPTEILSMLANVTELGNTPKLEHLYLDWTYSINRFDTNIESEFRKLEGLRFYHAIQEHSKKMSPEEFRLHLVANLEGFPKVNPSTLLDLQPLTDLTMKIRWGKSAKKINPRRECAGGYAHQDTQSRKGKVTTPWWEKFAKSPFAGVERMTLECFDLEKSEGKVTERVTGQQWTPVGDFSPATLKSQL</sequence>
<proteinExistence type="predicted"/>
<evidence type="ECO:0000313" key="1">
    <source>
        <dbReference type="EMBL" id="RVD86234.1"/>
    </source>
</evidence>
<dbReference type="Proteomes" id="UP000283090">
    <property type="component" value="Unassembled WGS sequence"/>
</dbReference>
<name>A0A437A4W5_ARTFL</name>
<dbReference type="VEuPathDB" id="FungiDB:DFL_004521"/>
<evidence type="ECO:0008006" key="3">
    <source>
        <dbReference type="Google" id="ProtNLM"/>
    </source>
</evidence>
<dbReference type="OrthoDB" id="5343348at2759"/>
<accession>A0A437A4W5</accession>
<comment type="caution">
    <text evidence="1">The sequence shown here is derived from an EMBL/GenBank/DDBJ whole genome shotgun (WGS) entry which is preliminary data.</text>
</comment>
<dbReference type="AlphaFoldDB" id="A0A437A4W5"/>
<reference evidence="1 2" key="1">
    <citation type="submission" date="2019-01" db="EMBL/GenBank/DDBJ databases">
        <title>Intercellular communication is required for trap formation in the nematode-trapping fungus Duddingtonia flagrans.</title>
        <authorList>
            <person name="Youssar L."/>
            <person name="Wernet V."/>
            <person name="Hensel N."/>
            <person name="Hildebrandt H.-G."/>
            <person name="Fischer R."/>
        </authorList>
    </citation>
    <scope>NUCLEOTIDE SEQUENCE [LARGE SCALE GENOMIC DNA]</scope>
    <source>
        <strain evidence="1 2">CBS H-5679</strain>
    </source>
</reference>
<protein>
    <recommendedName>
        <fullName evidence="3">F-box domain-containing protein</fullName>
    </recommendedName>
</protein>
<gene>
    <name evidence="1" type="ORF">DFL_004521</name>
</gene>
<dbReference type="EMBL" id="SAEB01000006">
    <property type="protein sequence ID" value="RVD86234.1"/>
    <property type="molecule type" value="Genomic_DNA"/>
</dbReference>
<keyword evidence="2" id="KW-1185">Reference proteome</keyword>